<evidence type="ECO:0000313" key="1">
    <source>
        <dbReference type="EMBL" id="KAJ8279847.1"/>
    </source>
</evidence>
<keyword evidence="2" id="KW-1185">Reference proteome</keyword>
<dbReference type="InterPro" id="IPR011989">
    <property type="entry name" value="ARM-like"/>
</dbReference>
<evidence type="ECO:0008006" key="3">
    <source>
        <dbReference type="Google" id="ProtNLM"/>
    </source>
</evidence>
<organism evidence="1 2">
    <name type="scientific">Conger conger</name>
    <name type="common">Conger eel</name>
    <name type="synonym">Muraena conger</name>
    <dbReference type="NCBI Taxonomy" id="82655"/>
    <lineage>
        <taxon>Eukaryota</taxon>
        <taxon>Metazoa</taxon>
        <taxon>Chordata</taxon>
        <taxon>Craniata</taxon>
        <taxon>Vertebrata</taxon>
        <taxon>Euteleostomi</taxon>
        <taxon>Actinopterygii</taxon>
        <taxon>Neopterygii</taxon>
        <taxon>Teleostei</taxon>
        <taxon>Anguilliformes</taxon>
        <taxon>Congridae</taxon>
        <taxon>Conger</taxon>
    </lineage>
</organism>
<dbReference type="GO" id="GO:0000796">
    <property type="term" value="C:condensin complex"/>
    <property type="evidence" value="ECO:0007669"/>
    <property type="project" value="TreeGrafter"/>
</dbReference>
<comment type="caution">
    <text evidence="1">The sequence shown here is derived from an EMBL/GenBank/DDBJ whole genome shotgun (WGS) entry which is preliminary data.</text>
</comment>
<dbReference type="InterPro" id="IPR016024">
    <property type="entry name" value="ARM-type_fold"/>
</dbReference>
<dbReference type="Pfam" id="PF12422">
    <property type="entry name" value="Condensin2nSMC"/>
    <property type="match status" value="1"/>
</dbReference>
<dbReference type="GO" id="GO:0000070">
    <property type="term" value="P:mitotic sister chromatid segregation"/>
    <property type="evidence" value="ECO:0007669"/>
    <property type="project" value="TreeGrafter"/>
</dbReference>
<name>A0A9Q1DSX4_CONCO</name>
<dbReference type="OrthoDB" id="10062843at2759"/>
<dbReference type="Gene3D" id="1.25.10.10">
    <property type="entry name" value="Leucine-rich Repeat Variant"/>
    <property type="match status" value="1"/>
</dbReference>
<protein>
    <recommendedName>
        <fullName evidence="3">Condensin-2 complex subunit G2</fullName>
    </recommendedName>
</protein>
<dbReference type="EMBL" id="JAFJMO010000004">
    <property type="protein sequence ID" value="KAJ8279847.1"/>
    <property type="molecule type" value="Genomic_DNA"/>
</dbReference>
<dbReference type="InterPro" id="IPR024741">
    <property type="entry name" value="Condensin2_G2"/>
</dbReference>
<accession>A0A9Q1DSX4</accession>
<reference evidence="1" key="1">
    <citation type="journal article" date="2023" name="Science">
        <title>Genome structures resolve the early diversification of teleost fishes.</title>
        <authorList>
            <person name="Parey E."/>
            <person name="Louis A."/>
            <person name="Montfort J."/>
            <person name="Bouchez O."/>
            <person name="Roques C."/>
            <person name="Iampietro C."/>
            <person name="Lluch J."/>
            <person name="Castinel A."/>
            <person name="Donnadieu C."/>
            <person name="Desvignes T."/>
            <person name="Floi Bucao C."/>
            <person name="Jouanno E."/>
            <person name="Wen M."/>
            <person name="Mejri S."/>
            <person name="Dirks R."/>
            <person name="Jansen H."/>
            <person name="Henkel C."/>
            <person name="Chen W.J."/>
            <person name="Zahm M."/>
            <person name="Cabau C."/>
            <person name="Klopp C."/>
            <person name="Thompson A.W."/>
            <person name="Robinson-Rechavi M."/>
            <person name="Braasch I."/>
            <person name="Lecointre G."/>
            <person name="Bobe J."/>
            <person name="Postlethwait J.H."/>
            <person name="Berthelot C."/>
            <person name="Roest Crollius H."/>
            <person name="Guiguen Y."/>
        </authorList>
    </citation>
    <scope>NUCLEOTIDE SEQUENCE</scope>
    <source>
        <strain evidence="1">Concon-B</strain>
    </source>
</reference>
<dbReference type="AlphaFoldDB" id="A0A9Q1DSX4"/>
<dbReference type="SUPFAM" id="SSF48371">
    <property type="entry name" value="ARM repeat"/>
    <property type="match status" value="2"/>
</dbReference>
<gene>
    <name evidence="1" type="ORF">COCON_G00069130</name>
</gene>
<sequence>MVLLTSASCTSNETVFRCLRRSEVNMPKREAFLHSACKENVQEFLNFIQLHKDNADPFDLEEVLQELPKTQREVLWERLTRLLLDTLAAFPMERWNNGMEDDSEDEMEVEVSADLKQTMAVIEGVTVVAVASVDVILEDDSYAVLLECANILNGMLSALPASEVPVRLAIHRLCEAWWQKGLEGREDLGRTAFVLCLERSLMLTNPGAEIQRLWNLHEVLQTLDFEAEESREVADLLLQCFLSAAHIRREEGRRLLTFLFSWNVKFIGMIHGTIKNQLQFFPKFIIEHVAEIYFRAWKKASDLFLQEIETTCIQDFMQFAVLLHRNSPVHGKVRQILSYVHKQKLRQGVDEMLYRLYKPILWRGLKATNSEVRANAALLFTEAFPLQDPSLSSENMDRAIQRQLDTLFSLLEDPQPLVRSTAVLGVCKILATYWDVIPPTILTDFLKKLVTELAADVNSADVRCSVFKCMTVILDNNMSHPLLEQLLPALKNSLHDQSEKVRVAFVDLLLKMKAVRAAKFWKVCSMEHLLARLAIDSAPVSKRMVNLLFNSFFPVNQSEEVWCERCVTLIQMNPAAARKFYQHAHAYTAPTNIAKLMLTIRRCLNACIQKNTQDETSGMDSSNKENTSVLEDILTLEDTATMASLLEVLVILWGSIRRSLELNQEALQYTTAKFASVLPEYFRVFQDERCTLPLILIASFIPAATVPTFSCGVLSKLRRLEPGADASRYGTLIDCLCSWGQAAHITEVIGEWLSEGLPQKPGRRDSDRRVRIQETAEAKPELGLDYLEHLLTGTSERDRLLGLKQSQLNQLLKSLASWKSVLYTCLSSSEGASGQSHAETALRAFNLHGRLSAHLQHKFPEGRDYFLGLENSAAWVAERALPFMVAPDDGGVSPQQLALAKRAVESFLTVCRDVVMVGLADEEFKGQVLHLCSVVLLSEKGYQCMPLLLSVLKEVAEVCLAQFAQAQSDQLTVLLNVVANVFQKVLETVARKLRTQPDEGLLLCHSTMAVLGDFLNVLQDWKVANSEAINGVFSTLFAAVIVEIRHSLRKISCAEEVTTPETIQDLPPLSSSLLAVIFKSPRVTRSFLAETNSSVESEAIDGISGLAAIVHVLAVVRQSGKLRSDVKSIAVSVQRQLQKHYSITAEEIGNVERVIYESAVRTVNEILMP</sequence>
<evidence type="ECO:0000313" key="2">
    <source>
        <dbReference type="Proteomes" id="UP001152803"/>
    </source>
</evidence>
<dbReference type="Proteomes" id="UP001152803">
    <property type="component" value="Unassembled WGS sequence"/>
</dbReference>
<dbReference type="PANTHER" id="PTHR16199:SF4">
    <property type="entry name" value="CONDENSIN-2 COMPLEX SUBUNIT G2"/>
    <property type="match status" value="1"/>
</dbReference>
<dbReference type="GO" id="GO:0005634">
    <property type="term" value="C:nucleus"/>
    <property type="evidence" value="ECO:0007669"/>
    <property type="project" value="InterPro"/>
</dbReference>
<dbReference type="PANTHER" id="PTHR16199">
    <property type="entry name" value="CONDENSIN-2 COMPLEX SUBUNIT G2"/>
    <property type="match status" value="1"/>
</dbReference>
<proteinExistence type="predicted"/>